<comment type="caution">
    <text evidence="8">The sequence shown here is derived from an EMBL/GenBank/DDBJ whole genome shotgun (WGS) entry which is preliminary data.</text>
</comment>
<proteinExistence type="predicted"/>
<feature type="transmembrane region" description="Helical" evidence="6">
    <location>
        <begin position="87"/>
        <end position="109"/>
    </location>
</feature>
<gene>
    <name evidence="8" type="ORF">KP803_13215</name>
</gene>
<dbReference type="AlphaFoldDB" id="A0A9X1XRF9"/>
<evidence type="ECO:0000313" key="8">
    <source>
        <dbReference type="EMBL" id="MCK6264234.1"/>
    </source>
</evidence>
<keyword evidence="3 6" id="KW-0812">Transmembrane</keyword>
<feature type="transmembrane region" description="Helical" evidence="6">
    <location>
        <begin position="264"/>
        <end position="284"/>
    </location>
</feature>
<feature type="transmembrane region" description="Helical" evidence="6">
    <location>
        <begin position="115"/>
        <end position="135"/>
    </location>
</feature>
<evidence type="ECO:0000256" key="5">
    <source>
        <dbReference type="ARBA" id="ARBA00023136"/>
    </source>
</evidence>
<feature type="transmembrane region" description="Helical" evidence="6">
    <location>
        <begin position="52"/>
        <end position="75"/>
    </location>
</feature>
<protein>
    <submittedName>
        <fullName evidence="8">DMT family transporter</fullName>
    </submittedName>
</protein>
<dbReference type="InterPro" id="IPR050638">
    <property type="entry name" value="AA-Vitamin_Transporters"/>
</dbReference>
<feature type="transmembrane region" description="Helical" evidence="6">
    <location>
        <begin position="234"/>
        <end position="252"/>
    </location>
</feature>
<keyword evidence="9" id="KW-1185">Reference proteome</keyword>
<dbReference type="Pfam" id="PF00892">
    <property type="entry name" value="EamA"/>
    <property type="match status" value="1"/>
</dbReference>
<feature type="transmembrane region" description="Helical" evidence="6">
    <location>
        <begin position="142"/>
        <end position="160"/>
    </location>
</feature>
<keyword evidence="2" id="KW-1003">Cell membrane</keyword>
<dbReference type="InterPro" id="IPR037185">
    <property type="entry name" value="EmrE-like"/>
</dbReference>
<dbReference type="EMBL" id="JAJHVV010000007">
    <property type="protein sequence ID" value="MCK6264234.1"/>
    <property type="molecule type" value="Genomic_DNA"/>
</dbReference>
<feature type="transmembrane region" description="Helical" evidence="6">
    <location>
        <begin position="201"/>
        <end position="222"/>
    </location>
</feature>
<name>A0A9X1XRF9_9VIBR</name>
<dbReference type="GO" id="GO:0005886">
    <property type="term" value="C:plasma membrane"/>
    <property type="evidence" value="ECO:0007669"/>
    <property type="project" value="UniProtKB-SubCell"/>
</dbReference>
<feature type="transmembrane region" description="Helical" evidence="6">
    <location>
        <begin position="172"/>
        <end position="189"/>
    </location>
</feature>
<feature type="transmembrane region" description="Helical" evidence="6">
    <location>
        <begin position="27"/>
        <end position="46"/>
    </location>
</feature>
<reference evidence="8" key="1">
    <citation type="submission" date="2021-11" db="EMBL/GenBank/DDBJ databases">
        <title>Vibrio ZSDE26 sp. nov. and Vibrio ZSDZ34 sp. nov., isolated from coastal seawater in Qingdao.</title>
        <authorList>
            <person name="Zhang P."/>
        </authorList>
    </citation>
    <scope>NUCLEOTIDE SEQUENCE</scope>
    <source>
        <strain evidence="8">ZSDE26</strain>
    </source>
</reference>
<sequence length="323" mass="34479">MANHSLVSGKANQTISVESNTSQVSQLLYIVSVGVFVAVNFALAKYSVMSGISPLVVLALPLLGAAAILLIYLVFKGQLKSLKVGHLRYYVVAGLLGVSLPNLASNFALQELEASTFSVLITLSPLFTLLLSVPFQKQGLSFNRIIGIGIGFVAVSLVTLSPEFDLKDDGRILLLALSVPLFLAMGNIYRSKACPIDSDPIALATGVLCIQSLIWLPVSLSVDGIDGIYVVPHLNSLILLLMALISASSYLLTFKLQKLTDGLGFSQVGNVVTVTGVGIGILFFSETFHYRLIIALVLLFVGLALTNAPSKPVTLFKNTQRKI</sequence>
<evidence type="ECO:0000256" key="6">
    <source>
        <dbReference type="SAM" id="Phobius"/>
    </source>
</evidence>
<evidence type="ECO:0000256" key="4">
    <source>
        <dbReference type="ARBA" id="ARBA00022989"/>
    </source>
</evidence>
<feature type="domain" description="EamA" evidence="7">
    <location>
        <begin position="27"/>
        <end position="159"/>
    </location>
</feature>
<dbReference type="RefSeq" id="WP_248009305.1">
    <property type="nucleotide sequence ID" value="NZ_JAJHVV010000007.1"/>
</dbReference>
<organism evidence="8 9">
    <name type="scientific">Vibrio amylolyticus</name>
    <dbReference type="NCBI Taxonomy" id="2847292"/>
    <lineage>
        <taxon>Bacteria</taxon>
        <taxon>Pseudomonadati</taxon>
        <taxon>Pseudomonadota</taxon>
        <taxon>Gammaproteobacteria</taxon>
        <taxon>Vibrionales</taxon>
        <taxon>Vibrionaceae</taxon>
        <taxon>Vibrio</taxon>
    </lineage>
</organism>
<keyword evidence="4 6" id="KW-1133">Transmembrane helix</keyword>
<feature type="transmembrane region" description="Helical" evidence="6">
    <location>
        <begin position="290"/>
        <end position="308"/>
    </location>
</feature>
<accession>A0A9X1XRF9</accession>
<comment type="subcellular location">
    <subcellularLocation>
        <location evidence="1">Cell membrane</location>
        <topology evidence="1">Multi-pass membrane protein</topology>
    </subcellularLocation>
</comment>
<evidence type="ECO:0000313" key="9">
    <source>
        <dbReference type="Proteomes" id="UP001139559"/>
    </source>
</evidence>
<evidence type="ECO:0000259" key="7">
    <source>
        <dbReference type="Pfam" id="PF00892"/>
    </source>
</evidence>
<keyword evidence="5 6" id="KW-0472">Membrane</keyword>
<evidence type="ECO:0000256" key="2">
    <source>
        <dbReference type="ARBA" id="ARBA00022475"/>
    </source>
</evidence>
<dbReference type="InterPro" id="IPR000620">
    <property type="entry name" value="EamA_dom"/>
</dbReference>
<dbReference type="Proteomes" id="UP001139559">
    <property type="component" value="Unassembled WGS sequence"/>
</dbReference>
<dbReference type="SUPFAM" id="SSF103481">
    <property type="entry name" value="Multidrug resistance efflux transporter EmrE"/>
    <property type="match status" value="2"/>
</dbReference>
<evidence type="ECO:0000256" key="3">
    <source>
        <dbReference type="ARBA" id="ARBA00022692"/>
    </source>
</evidence>
<evidence type="ECO:0000256" key="1">
    <source>
        <dbReference type="ARBA" id="ARBA00004651"/>
    </source>
</evidence>
<dbReference type="PANTHER" id="PTHR32322">
    <property type="entry name" value="INNER MEMBRANE TRANSPORTER"/>
    <property type="match status" value="1"/>
</dbReference>
<dbReference type="PANTHER" id="PTHR32322:SF18">
    <property type="entry name" value="S-ADENOSYLMETHIONINE_S-ADENOSYLHOMOCYSTEINE TRANSPORTER"/>
    <property type="match status" value="1"/>
</dbReference>